<evidence type="ECO:0000256" key="5">
    <source>
        <dbReference type="SAM" id="MobiDB-lite"/>
    </source>
</evidence>
<evidence type="ECO:0000256" key="4">
    <source>
        <dbReference type="ARBA" id="ARBA00022807"/>
    </source>
</evidence>
<dbReference type="PROSITE" id="PS50600">
    <property type="entry name" value="ULP_PROTEASE"/>
    <property type="match status" value="1"/>
</dbReference>
<dbReference type="InterPro" id="IPR003653">
    <property type="entry name" value="Peptidase_C48_C"/>
</dbReference>
<feature type="region of interest" description="Disordered" evidence="5">
    <location>
        <begin position="1"/>
        <end position="55"/>
    </location>
</feature>
<dbReference type="Pfam" id="PF02902">
    <property type="entry name" value="Peptidase_C48"/>
    <property type="match status" value="1"/>
</dbReference>
<evidence type="ECO:0000256" key="3">
    <source>
        <dbReference type="ARBA" id="ARBA00022801"/>
    </source>
</evidence>
<protein>
    <recommendedName>
        <fullName evidence="6">Ubiquitin-like protease family profile domain-containing protein</fullName>
    </recommendedName>
</protein>
<dbReference type="GO" id="GO:0006508">
    <property type="term" value="P:proteolysis"/>
    <property type="evidence" value="ECO:0007669"/>
    <property type="project" value="UniProtKB-KW"/>
</dbReference>
<keyword evidence="8" id="KW-1185">Reference proteome</keyword>
<dbReference type="EMBL" id="CM029046">
    <property type="protein sequence ID" value="KAG2591504.1"/>
    <property type="molecule type" value="Genomic_DNA"/>
</dbReference>
<evidence type="ECO:0000259" key="6">
    <source>
        <dbReference type="PROSITE" id="PS50600"/>
    </source>
</evidence>
<feature type="domain" description="Ubiquitin-like protease family profile" evidence="6">
    <location>
        <begin position="320"/>
        <end position="512"/>
    </location>
</feature>
<dbReference type="AlphaFoldDB" id="A0A8T0S1G0"/>
<feature type="compositionally biased region" description="Basic and acidic residues" evidence="5">
    <location>
        <begin position="565"/>
        <end position="575"/>
    </location>
</feature>
<accession>A0A8T0S1G0</accession>
<dbReference type="SUPFAM" id="SSF54001">
    <property type="entry name" value="Cysteine proteinases"/>
    <property type="match status" value="1"/>
</dbReference>
<name>A0A8T0S1G0_PANVG</name>
<organism evidence="7 8">
    <name type="scientific">Panicum virgatum</name>
    <name type="common">Blackwell switchgrass</name>
    <dbReference type="NCBI Taxonomy" id="38727"/>
    <lineage>
        <taxon>Eukaryota</taxon>
        <taxon>Viridiplantae</taxon>
        <taxon>Streptophyta</taxon>
        <taxon>Embryophyta</taxon>
        <taxon>Tracheophyta</taxon>
        <taxon>Spermatophyta</taxon>
        <taxon>Magnoliopsida</taxon>
        <taxon>Liliopsida</taxon>
        <taxon>Poales</taxon>
        <taxon>Poaceae</taxon>
        <taxon>PACMAD clade</taxon>
        <taxon>Panicoideae</taxon>
        <taxon>Panicodae</taxon>
        <taxon>Paniceae</taxon>
        <taxon>Panicinae</taxon>
        <taxon>Panicum</taxon>
        <taxon>Panicum sect. Hiantes</taxon>
    </lineage>
</organism>
<dbReference type="Gene3D" id="1.10.418.20">
    <property type="match status" value="1"/>
</dbReference>
<gene>
    <name evidence="7" type="ORF">PVAP13_5NG485000</name>
</gene>
<dbReference type="Gene3D" id="3.30.310.130">
    <property type="entry name" value="Ubiquitin-related"/>
    <property type="match status" value="1"/>
</dbReference>
<evidence type="ECO:0000313" key="7">
    <source>
        <dbReference type="EMBL" id="KAG2591504.1"/>
    </source>
</evidence>
<keyword evidence="3" id="KW-0378">Hydrolase</keyword>
<dbReference type="PANTHER" id="PTHR46915">
    <property type="entry name" value="UBIQUITIN-LIKE PROTEASE 4-RELATED"/>
    <property type="match status" value="1"/>
</dbReference>
<evidence type="ECO:0000256" key="1">
    <source>
        <dbReference type="ARBA" id="ARBA00005234"/>
    </source>
</evidence>
<proteinExistence type="inferred from homology"/>
<comment type="similarity">
    <text evidence="1">Belongs to the peptidase C48 family.</text>
</comment>
<dbReference type="GO" id="GO:0016926">
    <property type="term" value="P:protein desumoylation"/>
    <property type="evidence" value="ECO:0007669"/>
    <property type="project" value="UniProtKB-ARBA"/>
</dbReference>
<sequence length="609" mass="69502">MAAPKGGISIDWQAMDPNSPAAELEVVGSLSPPFTPHPPAAASAHADSDDGGGEVEFANFTDQELGSKIRFWEVELQRGLLRKTQDNGEKMRARVGRMKKEHERRSRIADRQKQDDTVRRQAVQAKSTCGNRGNVYDLNHDDEVLDSTAGRYYKKLSCASSTKTYTQVKGAAYKEGNSLSHGKYASPIMGAKKDGRIAKYSANHQLKTSARLPKHTDCELLNTDIDTREKSTLRSCTTNPQENNTVDSKGICTKFLEENATCGSNRRSNLTKNKASTFKCKKDVVLLDDDDDTEHVRSAADVKRDESKIYYPSRTDPEAVELTYSDMKCLEPEEYLKSPVINFCLQYLKKSRHRGDLYMFNTYFYSKLEEALRNTTSTLGEGDHDSQFSKLRRWWRNVDIFKKAYIILPIHEMMHWSLIIVCMPTKEGDSGPVMLHMDSLGLHNSQKLFDTVARYLEAEWRHLQKDSSYDIPFSGMIWKRLSRNIKGEKVEVPRQRNEYDCGLFMLHYIDKFIQEAPKRFTKESLGMFGRKWFNHEEASRLREGVRARLFDLFQSAEEDDGPSEPEWHPGDRSEEDKDADTVMDVTLESECQMNVTLPPVSSDMVIGEL</sequence>
<evidence type="ECO:0000256" key="2">
    <source>
        <dbReference type="ARBA" id="ARBA00022670"/>
    </source>
</evidence>
<evidence type="ECO:0000313" key="8">
    <source>
        <dbReference type="Proteomes" id="UP000823388"/>
    </source>
</evidence>
<dbReference type="InterPro" id="IPR038765">
    <property type="entry name" value="Papain-like_cys_pep_sf"/>
</dbReference>
<dbReference type="Proteomes" id="UP000823388">
    <property type="component" value="Chromosome 5N"/>
</dbReference>
<dbReference type="GO" id="GO:0008234">
    <property type="term" value="F:cysteine-type peptidase activity"/>
    <property type="evidence" value="ECO:0007669"/>
    <property type="project" value="UniProtKB-KW"/>
</dbReference>
<reference evidence="7" key="1">
    <citation type="submission" date="2020-05" db="EMBL/GenBank/DDBJ databases">
        <title>WGS assembly of Panicum virgatum.</title>
        <authorList>
            <person name="Lovell J.T."/>
            <person name="Jenkins J."/>
            <person name="Shu S."/>
            <person name="Juenger T.E."/>
            <person name="Schmutz J."/>
        </authorList>
    </citation>
    <scope>NUCLEOTIDE SEQUENCE</scope>
    <source>
        <strain evidence="7">AP13</strain>
    </source>
</reference>
<comment type="caution">
    <text evidence="7">The sequence shown here is derived from an EMBL/GenBank/DDBJ whole genome shotgun (WGS) entry which is preliminary data.</text>
</comment>
<feature type="region of interest" description="Disordered" evidence="5">
    <location>
        <begin position="556"/>
        <end position="580"/>
    </location>
</feature>
<dbReference type="PANTHER" id="PTHR46915:SF14">
    <property type="entry name" value="UBIQUITIN-LIKE-SPECIFIC PROTEASE 1D"/>
    <property type="match status" value="1"/>
</dbReference>
<keyword evidence="4" id="KW-0788">Thiol protease</keyword>
<keyword evidence="2" id="KW-0645">Protease</keyword>
<feature type="region of interest" description="Disordered" evidence="5">
    <location>
        <begin position="95"/>
        <end position="134"/>
    </location>
</feature>
<dbReference type="OrthoDB" id="442460at2759"/>
<feature type="compositionally biased region" description="Basic and acidic residues" evidence="5">
    <location>
        <begin position="95"/>
        <end position="119"/>
    </location>
</feature>